<keyword evidence="3" id="KW-1185">Reference proteome</keyword>
<sequence>MRLTRAALRAEATQSPENETADASKCELPPTPLKERVPLGEVSPNKVAEPAELEVDLKVKKMPAKKSKARGGAKRGAKGKTAKVAEEPVDVEVLEDARQAAGSPASDAAVGELAKGPTDDVVQVPMSDQRPASPPSRAVRMTRRQLAKHEEELSKSQHRLPSPAPHSEPAKAEIIDILEEEAEKEKAVAEAQAEEQSVPQLQEDNIIDAQPQQETIAVQPSEEETAETQPVEQEIIEEQSAEQETAQLHKAAIATTPGVKITAEPEPKVLTSEKPCDEEATPITSRAPSRTPSKSPSRSPMRLEESIEAIDALEEAIEQVGKAIPILDTSADEKSPRKANFDASATQNAAVEGAKVTTVKRSPLAPPRLSRNPNAAPKSLKPTATAPRPSISRSVSVRAASSKEAGARKGSGEVVDYLASRRRPISMTFPAPPPPPKSSKPPTKPTFQLPGDAIAAKLKAQKEERLKREEEEAAKKPIFKARPVPTKKNVPATVRQTAASKARENLMQGKPAVEPKDAKPTVAPAKRMSTMNGVTIAPLPARTSSVKQHPNSVAISRTTSSSSANASNRASVILNPGPVTKSTVTPADAAAQRLKAREIFNRDKLEKEAREKERKEKEEAARKARAEAAERGRIASREWAEKQKLKRLGVPAASKAEAA</sequence>
<reference evidence="3" key="1">
    <citation type="journal article" date="2020" name="Stud. Mycol.">
        <title>101 Dothideomycetes genomes: A test case for predicting lifestyles and emergence of pathogens.</title>
        <authorList>
            <person name="Haridas S."/>
            <person name="Albert R."/>
            <person name="Binder M."/>
            <person name="Bloem J."/>
            <person name="LaButti K."/>
            <person name="Salamov A."/>
            <person name="Andreopoulos B."/>
            <person name="Baker S."/>
            <person name="Barry K."/>
            <person name="Bills G."/>
            <person name="Bluhm B."/>
            <person name="Cannon C."/>
            <person name="Castanera R."/>
            <person name="Culley D."/>
            <person name="Daum C."/>
            <person name="Ezra D."/>
            <person name="Gonzalez J."/>
            <person name="Henrissat B."/>
            <person name="Kuo A."/>
            <person name="Liang C."/>
            <person name="Lipzen A."/>
            <person name="Lutzoni F."/>
            <person name="Magnuson J."/>
            <person name="Mondo S."/>
            <person name="Nolan M."/>
            <person name="Ohm R."/>
            <person name="Pangilinan J."/>
            <person name="Park H.-J."/>
            <person name="Ramirez L."/>
            <person name="Alfaro M."/>
            <person name="Sun H."/>
            <person name="Tritt A."/>
            <person name="Yoshinaga Y."/>
            <person name="Zwiers L.-H."/>
            <person name="Turgeon B."/>
            <person name="Goodwin S."/>
            <person name="Spatafora J."/>
            <person name="Crous P."/>
            <person name="Grigoriev I."/>
        </authorList>
    </citation>
    <scope>NUCLEOTIDE SEQUENCE [LARGE SCALE GENOMIC DNA]</scope>
    <source>
        <strain evidence="3">CBS 304.66</strain>
    </source>
</reference>
<evidence type="ECO:0000313" key="3">
    <source>
        <dbReference type="Proteomes" id="UP000800093"/>
    </source>
</evidence>
<feature type="region of interest" description="Disordered" evidence="1">
    <location>
        <begin position="328"/>
        <end position="449"/>
    </location>
</feature>
<feature type="compositionally biased region" description="Basic and acidic residues" evidence="1">
    <location>
        <begin position="331"/>
        <end position="340"/>
    </location>
</feature>
<dbReference type="EMBL" id="ML986642">
    <property type="protein sequence ID" value="KAF2262256.1"/>
    <property type="molecule type" value="Genomic_DNA"/>
</dbReference>
<feature type="compositionally biased region" description="Polar residues" evidence="1">
    <location>
        <begin position="542"/>
        <end position="551"/>
    </location>
</feature>
<evidence type="ECO:0000256" key="1">
    <source>
        <dbReference type="SAM" id="MobiDB-lite"/>
    </source>
</evidence>
<name>A0A9P4N7J9_9PLEO</name>
<feature type="compositionally biased region" description="Pro residues" evidence="1">
    <location>
        <begin position="430"/>
        <end position="444"/>
    </location>
</feature>
<gene>
    <name evidence="2" type="ORF">CC78DRAFT_569862</name>
</gene>
<evidence type="ECO:0000313" key="2">
    <source>
        <dbReference type="EMBL" id="KAF2262256.1"/>
    </source>
</evidence>
<feature type="region of interest" description="Disordered" evidence="1">
    <location>
        <begin position="602"/>
        <end position="638"/>
    </location>
</feature>
<feature type="compositionally biased region" description="Low complexity" evidence="1">
    <location>
        <begin position="386"/>
        <end position="402"/>
    </location>
</feature>
<dbReference type="AlphaFoldDB" id="A0A9P4N7J9"/>
<accession>A0A9P4N7J9</accession>
<feature type="region of interest" description="Disordered" evidence="1">
    <location>
        <begin position="1"/>
        <end position="305"/>
    </location>
</feature>
<comment type="caution">
    <text evidence="2">The sequence shown here is derived from an EMBL/GenBank/DDBJ whole genome shotgun (WGS) entry which is preliminary data.</text>
</comment>
<feature type="region of interest" description="Disordered" evidence="1">
    <location>
        <begin position="461"/>
        <end position="586"/>
    </location>
</feature>
<protein>
    <recommendedName>
        <fullName evidence="4">Carboxylesterase family protein</fullName>
    </recommendedName>
</protein>
<dbReference type="Proteomes" id="UP000800093">
    <property type="component" value="Unassembled WGS sequence"/>
</dbReference>
<feature type="compositionally biased region" description="Low complexity" evidence="1">
    <location>
        <begin position="1"/>
        <end position="13"/>
    </location>
</feature>
<feature type="compositionally biased region" description="Basic residues" evidence="1">
    <location>
        <begin position="60"/>
        <end position="81"/>
    </location>
</feature>
<feature type="compositionally biased region" description="Low complexity" evidence="1">
    <location>
        <begin position="552"/>
        <end position="573"/>
    </location>
</feature>
<organism evidence="2 3">
    <name type="scientific">Lojkania enalia</name>
    <dbReference type="NCBI Taxonomy" id="147567"/>
    <lineage>
        <taxon>Eukaryota</taxon>
        <taxon>Fungi</taxon>
        <taxon>Dikarya</taxon>
        <taxon>Ascomycota</taxon>
        <taxon>Pezizomycotina</taxon>
        <taxon>Dothideomycetes</taxon>
        <taxon>Pleosporomycetidae</taxon>
        <taxon>Pleosporales</taxon>
        <taxon>Pleosporales incertae sedis</taxon>
        <taxon>Lojkania</taxon>
    </lineage>
</organism>
<feature type="compositionally biased region" description="Basic and acidic residues" evidence="1">
    <location>
        <begin position="461"/>
        <end position="475"/>
    </location>
</feature>
<feature type="compositionally biased region" description="Low complexity" evidence="1">
    <location>
        <begin position="285"/>
        <end position="300"/>
    </location>
</feature>
<evidence type="ECO:0008006" key="4">
    <source>
        <dbReference type="Google" id="ProtNLM"/>
    </source>
</evidence>
<proteinExistence type="predicted"/>
<dbReference type="OrthoDB" id="3946796at2759"/>